<dbReference type="InParanoid" id="Q23RT2"/>
<reference evidence="3" key="1">
    <citation type="journal article" date="2006" name="PLoS Biol.">
        <title>Macronuclear genome sequence of the ciliate Tetrahymena thermophila, a model eukaryote.</title>
        <authorList>
            <person name="Eisen J.A."/>
            <person name="Coyne R.S."/>
            <person name="Wu M."/>
            <person name="Wu D."/>
            <person name="Thiagarajan M."/>
            <person name="Wortman J.R."/>
            <person name="Badger J.H."/>
            <person name="Ren Q."/>
            <person name="Amedeo P."/>
            <person name="Jones K.M."/>
            <person name="Tallon L.J."/>
            <person name="Delcher A.L."/>
            <person name="Salzberg S.L."/>
            <person name="Silva J.C."/>
            <person name="Haas B.J."/>
            <person name="Majoros W.H."/>
            <person name="Farzad M."/>
            <person name="Carlton J.M."/>
            <person name="Smith R.K. Jr."/>
            <person name="Garg J."/>
            <person name="Pearlman R.E."/>
            <person name="Karrer K.M."/>
            <person name="Sun L."/>
            <person name="Manning G."/>
            <person name="Elde N.C."/>
            <person name="Turkewitz A.P."/>
            <person name="Asai D.J."/>
            <person name="Wilkes D.E."/>
            <person name="Wang Y."/>
            <person name="Cai H."/>
            <person name="Collins K."/>
            <person name="Stewart B.A."/>
            <person name="Lee S.R."/>
            <person name="Wilamowska K."/>
            <person name="Weinberg Z."/>
            <person name="Ruzzo W.L."/>
            <person name="Wloga D."/>
            <person name="Gaertig J."/>
            <person name="Frankel J."/>
            <person name="Tsao C.-C."/>
            <person name="Gorovsky M.A."/>
            <person name="Keeling P.J."/>
            <person name="Waller R.F."/>
            <person name="Patron N.J."/>
            <person name="Cherry J.M."/>
            <person name="Stover N.A."/>
            <person name="Krieger C.J."/>
            <person name="del Toro C."/>
            <person name="Ryder H.F."/>
            <person name="Williamson S.C."/>
            <person name="Barbeau R.A."/>
            <person name="Hamilton E.P."/>
            <person name="Orias E."/>
        </authorList>
    </citation>
    <scope>NUCLEOTIDE SEQUENCE [LARGE SCALE GENOMIC DNA]</scope>
    <source>
        <strain evidence="3">SB210</strain>
    </source>
</reference>
<organism evidence="2 3">
    <name type="scientific">Tetrahymena thermophila (strain SB210)</name>
    <dbReference type="NCBI Taxonomy" id="312017"/>
    <lineage>
        <taxon>Eukaryota</taxon>
        <taxon>Sar</taxon>
        <taxon>Alveolata</taxon>
        <taxon>Ciliophora</taxon>
        <taxon>Intramacronucleata</taxon>
        <taxon>Oligohymenophorea</taxon>
        <taxon>Hymenostomatida</taxon>
        <taxon>Tetrahymenina</taxon>
        <taxon>Tetrahymenidae</taxon>
        <taxon>Tetrahymena</taxon>
    </lineage>
</organism>
<dbReference type="HOGENOM" id="CLU_3054564_0_0_1"/>
<proteinExistence type="predicted"/>
<dbReference type="RefSeq" id="XP_001019552.1">
    <property type="nucleotide sequence ID" value="XM_001019552.1"/>
</dbReference>
<evidence type="ECO:0008006" key="4">
    <source>
        <dbReference type="Google" id="ProtNLM"/>
    </source>
</evidence>
<name>Q23RT2_TETTS</name>
<keyword evidence="3" id="KW-1185">Reference proteome</keyword>
<gene>
    <name evidence="2" type="ORF">TTHERM_00628660</name>
</gene>
<accession>Q23RT2</accession>
<dbReference type="Proteomes" id="UP000009168">
    <property type="component" value="Unassembled WGS sequence"/>
</dbReference>
<evidence type="ECO:0000313" key="2">
    <source>
        <dbReference type="EMBL" id="EAR99307.1"/>
    </source>
</evidence>
<protein>
    <recommendedName>
        <fullName evidence="4">Transmembrane protein</fullName>
    </recommendedName>
</protein>
<dbReference type="KEGG" id="tet:TTHERM_00628660"/>
<sequence length="54" mass="6652">MKKPLIYLIILCFLSFKADCRELVSYNKALILKKKKKRRLRRKLRVIELHDRDH</sequence>
<dbReference type="GeneID" id="7828860"/>
<feature type="signal peptide" evidence="1">
    <location>
        <begin position="1"/>
        <end position="20"/>
    </location>
</feature>
<keyword evidence="1" id="KW-0732">Signal</keyword>
<evidence type="ECO:0000256" key="1">
    <source>
        <dbReference type="SAM" id="SignalP"/>
    </source>
</evidence>
<dbReference type="EMBL" id="GG662641">
    <property type="protein sequence ID" value="EAR99307.1"/>
    <property type="molecule type" value="Genomic_DNA"/>
</dbReference>
<feature type="chain" id="PRO_5004201836" description="Transmembrane protein" evidence="1">
    <location>
        <begin position="21"/>
        <end position="54"/>
    </location>
</feature>
<evidence type="ECO:0000313" key="3">
    <source>
        <dbReference type="Proteomes" id="UP000009168"/>
    </source>
</evidence>
<dbReference type="AlphaFoldDB" id="Q23RT2"/>